<dbReference type="PANTHER" id="PTHR40254:SF1">
    <property type="entry name" value="BLR0577 PROTEIN"/>
    <property type="match status" value="1"/>
</dbReference>
<evidence type="ECO:0000313" key="3">
    <source>
        <dbReference type="EMBL" id="MFC3115295.1"/>
    </source>
</evidence>
<keyword evidence="1" id="KW-0732">Signal</keyword>
<dbReference type="Proteomes" id="UP001595555">
    <property type="component" value="Unassembled WGS sequence"/>
</dbReference>
<accession>A0ABV7FFB4</accession>
<feature type="domain" description="FAD-dependent urate hydroxylase HpyO/Asp monooxygenase CreE-like FAD/NAD(P)-binding" evidence="2">
    <location>
        <begin position="11"/>
        <end position="186"/>
    </location>
</feature>
<dbReference type="RefSeq" id="WP_378117459.1">
    <property type="nucleotide sequence ID" value="NZ_JBHRTF010000003.1"/>
</dbReference>
<dbReference type="Gene3D" id="3.50.50.60">
    <property type="entry name" value="FAD/NAD(P)-binding domain"/>
    <property type="match status" value="1"/>
</dbReference>
<evidence type="ECO:0000256" key="1">
    <source>
        <dbReference type="SAM" id="SignalP"/>
    </source>
</evidence>
<dbReference type="Pfam" id="PF13454">
    <property type="entry name" value="NAD_binding_9"/>
    <property type="match status" value="1"/>
</dbReference>
<keyword evidence="4" id="KW-1185">Reference proteome</keyword>
<evidence type="ECO:0000259" key="2">
    <source>
        <dbReference type="Pfam" id="PF13454"/>
    </source>
</evidence>
<reference evidence="4" key="1">
    <citation type="journal article" date="2019" name="Int. J. Syst. Evol. Microbiol.">
        <title>The Global Catalogue of Microorganisms (GCM) 10K type strain sequencing project: providing services to taxonomists for standard genome sequencing and annotation.</title>
        <authorList>
            <consortium name="The Broad Institute Genomics Platform"/>
            <consortium name="The Broad Institute Genome Sequencing Center for Infectious Disease"/>
            <person name="Wu L."/>
            <person name="Ma J."/>
        </authorList>
    </citation>
    <scope>NUCLEOTIDE SEQUENCE [LARGE SCALE GENOMIC DNA]</scope>
    <source>
        <strain evidence="4">KCTC 52237</strain>
    </source>
</reference>
<dbReference type="SUPFAM" id="SSF51905">
    <property type="entry name" value="FAD/NAD(P)-binding domain"/>
    <property type="match status" value="1"/>
</dbReference>
<gene>
    <name evidence="3" type="ORF">ACFODX_06980</name>
</gene>
<dbReference type="PANTHER" id="PTHR40254">
    <property type="entry name" value="BLR0577 PROTEIN"/>
    <property type="match status" value="1"/>
</dbReference>
<dbReference type="InterPro" id="IPR052189">
    <property type="entry name" value="L-asp_N-monooxygenase_NS-form"/>
</dbReference>
<name>A0ABV7FFB4_9GAMM</name>
<feature type="signal peptide" evidence="1">
    <location>
        <begin position="1"/>
        <end position="24"/>
    </location>
</feature>
<feature type="chain" id="PRO_5046516230" evidence="1">
    <location>
        <begin position="25"/>
        <end position="488"/>
    </location>
</feature>
<sequence>MFTPLHSKKLVIVGCGASAVLALAALANYSHDHVVSAVSAHFSDAIHLDITIIDDNPARPRGLAYSAIHPSLILNVPAQRMGAFSDDPAHFFRWLQQTVEWRGLHPAFAGLTIAANDFVPRAIYGEYLADVFDQAVYSLRVAGHSVELHSGRVSAIEKNSSSGMMRVITCSGRTYDTNALLMATGNYPALQHIPTTPNILPSPYVNQALGFNWKNSKNILVLGSGLSLVDTVQLAISQGFAGKFHVVSGHGLLPCAHGESHHPSVPVFKTEAKKASAILSAIRQYIKYNEEKGIARQCSVNQLREQNNALWSQLNPKERSRLKRALPWWNSVRHRIPASTRNLLEHLQTKGQLRIYPARVNNIHATHNGFSLSLASAHSKNARLEIIADKAIICTGYRAGFSVVQDLCKGLLDDSAVLTANFIGNNHYKISSRHEIYGIGPALNGVLFETTAIQEIREQAVCIAKAIFTTTADNTNTSTNSTQAVDIV</sequence>
<protein>
    <submittedName>
        <fullName evidence="3">FAD/NAD(P)-binding protein</fullName>
    </submittedName>
</protein>
<dbReference type="InterPro" id="IPR038732">
    <property type="entry name" value="HpyO/CreE_NAD-binding"/>
</dbReference>
<dbReference type="InterPro" id="IPR036188">
    <property type="entry name" value="FAD/NAD-bd_sf"/>
</dbReference>
<proteinExistence type="predicted"/>
<organism evidence="3 4">
    <name type="scientific">Cellvibrio fontiphilus</name>
    <dbReference type="NCBI Taxonomy" id="1815559"/>
    <lineage>
        <taxon>Bacteria</taxon>
        <taxon>Pseudomonadati</taxon>
        <taxon>Pseudomonadota</taxon>
        <taxon>Gammaproteobacteria</taxon>
        <taxon>Cellvibrionales</taxon>
        <taxon>Cellvibrionaceae</taxon>
        <taxon>Cellvibrio</taxon>
    </lineage>
</organism>
<evidence type="ECO:0000313" key="4">
    <source>
        <dbReference type="Proteomes" id="UP001595555"/>
    </source>
</evidence>
<comment type="caution">
    <text evidence="3">The sequence shown here is derived from an EMBL/GenBank/DDBJ whole genome shotgun (WGS) entry which is preliminary data.</text>
</comment>
<dbReference type="EMBL" id="JBHRTF010000003">
    <property type="protein sequence ID" value="MFC3115295.1"/>
    <property type="molecule type" value="Genomic_DNA"/>
</dbReference>